<dbReference type="Gene3D" id="3.40.570.10">
    <property type="entry name" value="Extracellular Endonuclease, subunit A"/>
    <property type="match status" value="1"/>
</dbReference>
<sequence length="467" mass="54241">MDFLHIFIFFNYILFTNSYSYLSTFEAYIIGGNNLCMGNCLPTSIGEKRCVNSYNGHELECKTTSIVTKKYRTITNVPCFSNCGYFEGELYQWCMIRNGDSWDYCNRLIATKGVISYRTNNKYISCTDECGKHGENYNWCNTIKKNWDYCDPEKKIILFNFRTENNKICVSPCEIYTDGKAYCYDDDFEWKKCYLNPEYKTSLNIINSNTKNNNKPGEYTKNGYKICDTKVKRDLSFTLSSLNVESIAREYEDNNPTVIVRDLDPANIITDDRDPTLSYTVLPTYSYFGNDQINLPLVVRAIITNSTLRNAGERETFNSEIHRHFNNMNPNLNHVNYDERGHIIGSRLGGPTETYNIFPQSWRHNHGRLSRWQYMESDLDNFIRGHSNRYAEYTAILSYETDSNGILNFRPTAIGLRVRLYDNGNLVNMHGNPISSYSANTLENMYFTNDPDYSCIIEGDEIEESFN</sequence>
<protein>
    <submittedName>
        <fullName evidence="2">Parasitoid killer toxin</fullName>
    </submittedName>
</protein>
<evidence type="ECO:0000313" key="2">
    <source>
        <dbReference type="EMBL" id="BAO03247.1"/>
    </source>
</evidence>
<feature type="domain" description="Type VII secretion system protein EssD-like" evidence="1">
    <location>
        <begin position="300"/>
        <end position="404"/>
    </location>
</feature>
<dbReference type="EMBL" id="AB715402">
    <property type="protein sequence ID" value="BAO03247.1"/>
    <property type="molecule type" value="Genomic_DNA"/>
</dbReference>
<proteinExistence type="predicted"/>
<organism evidence="2">
    <name type="scientific">Mythimna separata entomopoxvirus</name>
    <dbReference type="NCBI Taxonomy" id="1179664"/>
    <lineage>
        <taxon>Viruses</taxon>
        <taxon>Varidnaviria</taxon>
        <taxon>Bamfordvirae</taxon>
        <taxon>Nucleocytoviricota</taxon>
        <taxon>Pokkesviricetes</taxon>
        <taxon>Chitovirales</taxon>
        <taxon>Poxviridae</taxon>
        <taxon>Entomopoxvirinae</taxon>
        <taxon>Betaentomopoxvirus</taxon>
        <taxon>Betaentomopoxvirus mseparata</taxon>
    </lineage>
</organism>
<dbReference type="Pfam" id="PF13930">
    <property type="entry name" value="Endonuclea_NS_2"/>
    <property type="match status" value="1"/>
</dbReference>
<reference evidence="2" key="1">
    <citation type="submission" date="2012-04" db="EMBL/GenBank/DDBJ databases">
        <title>A novel protein from lepidopteran virus kills Braconid endoparasitoids.</title>
        <authorList>
            <person name="Nakai M."/>
            <person name="Okuno S."/>
            <person name="Fujimoto A."/>
            <person name="Iizuka E."/>
            <person name="Hiraoka T."/>
            <person name="Kunimi Y."/>
        </authorList>
    </citation>
    <scope>NUCLEOTIDE SEQUENCE</scope>
    <source>
        <strain evidence="2">TUAT-1</strain>
    </source>
</reference>
<dbReference type="InterPro" id="IPR044929">
    <property type="entry name" value="DNA/RNA_non-sp_Endonuclease_sf"/>
</dbReference>
<accession>A0A1L7L059</accession>
<gene>
    <name evidence="2" type="primary">pkt</name>
</gene>
<name>A0A1L7L059_9POXV</name>
<evidence type="ECO:0000259" key="1">
    <source>
        <dbReference type="Pfam" id="PF13930"/>
    </source>
</evidence>
<dbReference type="InterPro" id="IPR044927">
    <property type="entry name" value="Endonuclea_NS_2"/>
</dbReference>